<evidence type="ECO:0000256" key="1">
    <source>
        <dbReference type="SAM" id="MobiDB-lite"/>
    </source>
</evidence>
<evidence type="ECO:0000259" key="2">
    <source>
        <dbReference type="Pfam" id="PF13843"/>
    </source>
</evidence>
<dbReference type="Pfam" id="PF13843">
    <property type="entry name" value="DDE_Tnp_1_7"/>
    <property type="match status" value="1"/>
</dbReference>
<organism evidence="3 4">
    <name type="scientific">Cylindrotheca closterium</name>
    <dbReference type="NCBI Taxonomy" id="2856"/>
    <lineage>
        <taxon>Eukaryota</taxon>
        <taxon>Sar</taxon>
        <taxon>Stramenopiles</taxon>
        <taxon>Ochrophyta</taxon>
        <taxon>Bacillariophyta</taxon>
        <taxon>Bacillariophyceae</taxon>
        <taxon>Bacillariophycidae</taxon>
        <taxon>Bacillariales</taxon>
        <taxon>Bacillariaceae</taxon>
        <taxon>Cylindrotheca</taxon>
    </lineage>
</organism>
<protein>
    <recommendedName>
        <fullName evidence="2">PiggyBac transposable element-derived protein domain-containing protein</fullName>
    </recommendedName>
</protein>
<evidence type="ECO:0000313" key="3">
    <source>
        <dbReference type="EMBL" id="CAJ1939354.1"/>
    </source>
</evidence>
<accession>A0AAD2CQ58</accession>
<sequence length="517" mass="58935">MIVYNPSKPTGKYHFRFYCLCEADHYNCIRLIVHTKSGCDKADGFVDPTVEETGSDFEEMYSSDSENDSDSDTGLFQDTAWTKSLTKTSQLVLDICDVLDGSGKVVNMDNYYTSPQVLIALKKKNIYARGTCRKNRKMYPQAVTFNNQECKDLPRGSAKIATNQKHSLVAFGWTDGNPVHFITSADGNEMGSVKRLVGSKRNTFPAPAAIQRYNHGMQAVDRFDQWVSLFSLAQRHHFKKWYKKMAMALFDFGLTNAELHYFMVHPRERKEKCHRYDFRDLLCQQLEDTEWRMYESASQEEIMHKLGGAFDTADSADADATNLVAGTITCKFIPSGSQPTTRGGKGKSKISQKGKSCHVCNWERQYQKAKHVFFGQSHYVRACMEIPSIDYTKVPAEASKRRDEIQKSEPEELDWLCPNRNLTCWEKAHQFYIPKGLWGEDHSRTSHRKNARIALATSRKCQLYHSKDAWMVSHGFKSRRAVPTGGYRPAGNRQQNSSNPDEQPMTLGQSVGQVEHL</sequence>
<dbReference type="EMBL" id="CAKOGP040000780">
    <property type="protein sequence ID" value="CAJ1939354.1"/>
    <property type="molecule type" value="Genomic_DNA"/>
</dbReference>
<reference evidence="3" key="1">
    <citation type="submission" date="2023-08" db="EMBL/GenBank/DDBJ databases">
        <authorList>
            <person name="Audoor S."/>
            <person name="Bilcke G."/>
        </authorList>
    </citation>
    <scope>NUCLEOTIDE SEQUENCE</scope>
</reference>
<dbReference type="Proteomes" id="UP001295423">
    <property type="component" value="Unassembled WGS sequence"/>
</dbReference>
<dbReference type="AlphaFoldDB" id="A0AAD2CQ58"/>
<feature type="region of interest" description="Disordered" evidence="1">
    <location>
        <begin position="479"/>
        <end position="517"/>
    </location>
</feature>
<comment type="caution">
    <text evidence="3">The sequence shown here is derived from an EMBL/GenBank/DDBJ whole genome shotgun (WGS) entry which is preliminary data.</text>
</comment>
<dbReference type="InterPro" id="IPR029526">
    <property type="entry name" value="PGBD"/>
</dbReference>
<keyword evidence="4" id="KW-1185">Reference proteome</keyword>
<feature type="compositionally biased region" description="Polar residues" evidence="1">
    <location>
        <begin position="492"/>
        <end position="517"/>
    </location>
</feature>
<evidence type="ECO:0000313" key="4">
    <source>
        <dbReference type="Proteomes" id="UP001295423"/>
    </source>
</evidence>
<proteinExistence type="predicted"/>
<feature type="domain" description="PiggyBac transposable element-derived protein" evidence="2">
    <location>
        <begin position="83"/>
        <end position="257"/>
    </location>
</feature>
<name>A0AAD2CQ58_9STRA</name>
<dbReference type="PANTHER" id="PTHR46599">
    <property type="entry name" value="PIGGYBAC TRANSPOSABLE ELEMENT-DERIVED PROTEIN 4"/>
    <property type="match status" value="1"/>
</dbReference>
<dbReference type="PANTHER" id="PTHR46599:SF3">
    <property type="entry name" value="PIGGYBAC TRANSPOSABLE ELEMENT-DERIVED PROTEIN 4"/>
    <property type="match status" value="1"/>
</dbReference>
<gene>
    <name evidence="3" type="ORF">CYCCA115_LOCUS6553</name>
</gene>